<accession>A0A3G6TH72</accession>
<keyword evidence="2" id="KW-1185">Reference proteome</keyword>
<dbReference type="Proteomes" id="UP000271193">
    <property type="component" value="Chromosome"/>
</dbReference>
<reference evidence="2" key="1">
    <citation type="submission" date="2018-11" db="EMBL/GenBank/DDBJ databases">
        <title>Proposal to divide the Flavobacteriaceae and reorganize its genera based on Amino Acid Identity values calculated from whole genome sequences.</title>
        <authorList>
            <person name="Nicholson A.C."/>
            <person name="Gulvik C.A."/>
            <person name="Whitney A.M."/>
            <person name="Humrighouse B.W."/>
            <person name="Bell M."/>
            <person name="Holmes B."/>
            <person name="Steigerwalt A.G."/>
            <person name="Villarma A."/>
            <person name="Sheth M."/>
            <person name="Batra D."/>
            <person name="Pryor J."/>
            <person name="Bernardet J.-F."/>
            <person name="Hugo C."/>
            <person name="Kampfer P."/>
            <person name="Newman J."/>
            <person name="McQuiston J.R."/>
        </authorList>
    </citation>
    <scope>NUCLEOTIDE SEQUENCE [LARGE SCALE GENOMIC DNA]</scope>
    <source>
        <strain evidence="2">G0229</strain>
    </source>
</reference>
<dbReference type="EMBL" id="CP033932">
    <property type="protein sequence ID" value="AZB25594.1"/>
    <property type="molecule type" value="Genomic_DNA"/>
</dbReference>
<proteinExistence type="predicted"/>
<name>A0A3G6TH72_9FLAO</name>
<gene>
    <name evidence="1" type="ORF">EG339_13875</name>
</gene>
<sequence>MSGCGKSDKLNQTSNKLNQTSIQMKKKTYYLYYTLRGNYEVFCNGISLSEYTDQDGAATASEYLNPLISGKGIQTVSIKINSSDGNVLSPEYLKGVKISLYFSENGDEGDLVLVKDFTLKPYNENQSMVFETWSFNADVDYENENPLHSASDLAKEDIHKLSEDVLNKYNEVLSIINSGDANKYSEIYKDSFKRETTSMYLDANETQKYINNLKSRVIASKGFMKPIEGYKININPNNKIVELTSSKGKPVLYSIDDKRKIKFFSLQLYRSSKTGKLEVY</sequence>
<organism evidence="1 2">
    <name type="scientific">Chryseobacterium bernardetii</name>
    <dbReference type="NCBI Taxonomy" id="1241978"/>
    <lineage>
        <taxon>Bacteria</taxon>
        <taxon>Pseudomonadati</taxon>
        <taxon>Bacteroidota</taxon>
        <taxon>Flavobacteriia</taxon>
        <taxon>Flavobacteriales</taxon>
        <taxon>Weeksellaceae</taxon>
        <taxon>Chryseobacterium group</taxon>
        <taxon>Chryseobacterium</taxon>
    </lineage>
</organism>
<protein>
    <submittedName>
        <fullName evidence="1">Uncharacterized protein</fullName>
    </submittedName>
</protein>
<dbReference type="AlphaFoldDB" id="A0A3G6TH72"/>
<evidence type="ECO:0000313" key="2">
    <source>
        <dbReference type="Proteomes" id="UP000271193"/>
    </source>
</evidence>
<evidence type="ECO:0000313" key="1">
    <source>
        <dbReference type="EMBL" id="AZB25594.1"/>
    </source>
</evidence>
<dbReference type="KEGG" id="cben:EG339_13875"/>